<dbReference type="GO" id="GO:0046872">
    <property type="term" value="F:metal ion binding"/>
    <property type="evidence" value="ECO:0007669"/>
    <property type="project" value="UniProtKB-UniRule"/>
</dbReference>
<dbReference type="GO" id="GO:0005737">
    <property type="term" value="C:cytoplasm"/>
    <property type="evidence" value="ECO:0007669"/>
    <property type="project" value="UniProtKB-SubCell"/>
</dbReference>
<keyword evidence="2" id="KW-0349">Heme</keyword>
<proteinExistence type="inferred from homology"/>
<keyword evidence="2" id="KW-0963">Cytoplasm</keyword>
<dbReference type="NCBIfam" id="TIGR00539">
    <property type="entry name" value="hemN_rel"/>
    <property type="match status" value="1"/>
</dbReference>
<dbReference type="Pfam" id="PF04055">
    <property type="entry name" value="Radical_SAM"/>
    <property type="match status" value="1"/>
</dbReference>
<keyword evidence="2" id="KW-0004">4Fe-4S</keyword>
<evidence type="ECO:0000313" key="4">
    <source>
        <dbReference type="EMBL" id="AKI98089.1"/>
    </source>
</evidence>
<dbReference type="InterPro" id="IPR058240">
    <property type="entry name" value="rSAM_sf"/>
</dbReference>
<dbReference type="AlphaFoldDB" id="A0A0G2ZEW5"/>
<dbReference type="GO" id="GO:0004109">
    <property type="term" value="F:coproporphyrinogen oxidase activity"/>
    <property type="evidence" value="ECO:0007669"/>
    <property type="project" value="InterPro"/>
</dbReference>
<keyword evidence="2" id="KW-0143">Chaperone</keyword>
<evidence type="ECO:0000259" key="3">
    <source>
        <dbReference type="PROSITE" id="PS51918"/>
    </source>
</evidence>
<dbReference type="SMART" id="SM00729">
    <property type="entry name" value="Elp3"/>
    <property type="match status" value="1"/>
</dbReference>
<dbReference type="STRING" id="1330330.IX53_09890"/>
<feature type="domain" description="Radical SAM core" evidence="3">
    <location>
        <begin position="1"/>
        <end position="230"/>
    </location>
</feature>
<evidence type="ECO:0000256" key="1">
    <source>
        <dbReference type="ARBA" id="ARBA00006100"/>
    </source>
</evidence>
<dbReference type="Proteomes" id="UP000035159">
    <property type="component" value="Chromosome"/>
</dbReference>
<keyword evidence="2" id="KW-0411">Iron-sulfur</keyword>
<evidence type="ECO:0000313" key="5">
    <source>
        <dbReference type="Proteomes" id="UP000035159"/>
    </source>
</evidence>
<dbReference type="OrthoDB" id="9808022at2"/>
<dbReference type="CDD" id="cd01335">
    <property type="entry name" value="Radical_SAM"/>
    <property type="match status" value="1"/>
</dbReference>
<dbReference type="InterPro" id="IPR004559">
    <property type="entry name" value="HemW-like"/>
</dbReference>
<accession>A0A0G2ZEW5</accession>
<organism evidence="4 5">
    <name type="scientific">Kosmotoga pacifica</name>
    <dbReference type="NCBI Taxonomy" id="1330330"/>
    <lineage>
        <taxon>Bacteria</taxon>
        <taxon>Thermotogati</taxon>
        <taxon>Thermotogota</taxon>
        <taxon>Thermotogae</taxon>
        <taxon>Kosmotogales</taxon>
        <taxon>Kosmotogaceae</taxon>
        <taxon>Kosmotoga</taxon>
    </lineage>
</organism>
<dbReference type="SFLD" id="SFLDS00029">
    <property type="entry name" value="Radical_SAM"/>
    <property type="match status" value="1"/>
</dbReference>
<sequence length="382" mass="44809">MKASVYVHLPFCKRFCHYCDFVKLKEHSEVVENYQKLLLQEFELWFDNNPPVYVETLYFGGGSPSLYPIRYLHQLIEKLKSLITFSPIEVTLEANPWELEKDKIETWYELGINRLSVGVQNASNEILRNVGRVSPTDLLERLKMAKNTFDILNLDFILGLPGENEETLERNIALVKELLPHHISYYFLDTDHDTPLMRAVNGGKIKLPDEEIIDRLYESMKERLSSLGYDRYEISSWQRSGMTCKHNLNYWKNGNYIGFGLSAGGHFKRLRYVNTASLENYEKAIIDNEFPREYSVLNNDFQEDIETLFMGLRLSEGVYLKTLTMEEHKKAFLVEKMLEKLDDFVEYNGERIYLNETGMDNSRFVFEKILEIKEEMEDVFGA</sequence>
<dbReference type="PANTHER" id="PTHR13932:SF5">
    <property type="entry name" value="RADICAL S-ADENOSYL METHIONINE DOMAIN-CONTAINING PROTEIN 1, MITOCHONDRIAL"/>
    <property type="match status" value="1"/>
</dbReference>
<dbReference type="SFLD" id="SFLDF00562">
    <property type="entry name" value="HemN-like__clustered_with_heat"/>
    <property type="match status" value="1"/>
</dbReference>
<comment type="function">
    <text evidence="2">Probably acts as a heme chaperone, transferring heme to an unknown acceptor. Binds one molecule of heme per monomer, possibly covalently. Binds 1 [4Fe-4S] cluster. The cluster is coordinated with 3 cysteines and an exchangeable S-adenosyl-L-methionine.</text>
</comment>
<dbReference type="GO" id="GO:0006779">
    <property type="term" value="P:porphyrin-containing compound biosynthetic process"/>
    <property type="evidence" value="ECO:0007669"/>
    <property type="project" value="InterPro"/>
</dbReference>
<dbReference type="SFLD" id="SFLDG01082">
    <property type="entry name" value="B12-binding_domain_containing"/>
    <property type="match status" value="1"/>
</dbReference>
<dbReference type="SFLD" id="SFLDG01065">
    <property type="entry name" value="anaerobic_coproporphyrinogen-I"/>
    <property type="match status" value="1"/>
</dbReference>
<keyword evidence="2" id="KW-0949">S-adenosyl-L-methionine</keyword>
<dbReference type="SUPFAM" id="SSF102114">
    <property type="entry name" value="Radical SAM enzymes"/>
    <property type="match status" value="1"/>
</dbReference>
<dbReference type="RefSeq" id="WP_047755224.1">
    <property type="nucleotide sequence ID" value="NZ_CAJUHA010000010.1"/>
</dbReference>
<dbReference type="PANTHER" id="PTHR13932">
    <property type="entry name" value="COPROPORPHYRINIGEN III OXIDASE"/>
    <property type="match status" value="1"/>
</dbReference>
<dbReference type="Gene3D" id="3.80.30.20">
    <property type="entry name" value="tm_1862 like domain"/>
    <property type="match status" value="1"/>
</dbReference>
<dbReference type="InterPro" id="IPR034505">
    <property type="entry name" value="Coproporphyrinogen-III_oxidase"/>
</dbReference>
<dbReference type="InterPro" id="IPR006638">
    <property type="entry name" value="Elp3/MiaA/NifB-like_rSAM"/>
</dbReference>
<dbReference type="InterPro" id="IPR023404">
    <property type="entry name" value="rSAM_horseshoe"/>
</dbReference>
<keyword evidence="5" id="KW-1185">Reference proteome</keyword>
<dbReference type="GO" id="GO:0051539">
    <property type="term" value="F:4 iron, 4 sulfur cluster binding"/>
    <property type="evidence" value="ECO:0007669"/>
    <property type="project" value="UniProtKB-UniRule"/>
</dbReference>
<evidence type="ECO:0000256" key="2">
    <source>
        <dbReference type="RuleBase" id="RU364116"/>
    </source>
</evidence>
<reference evidence="4 5" key="1">
    <citation type="submission" date="2015-04" db="EMBL/GenBank/DDBJ databases">
        <title>Complete Genome Sequence of Kosmotoga pacifica SLHLJ1.</title>
        <authorList>
            <person name="Jiang L.J."/>
            <person name="Shao Z.Z."/>
            <person name="Jebbar M."/>
        </authorList>
    </citation>
    <scope>NUCLEOTIDE SEQUENCE [LARGE SCALE GENOMIC DNA]</scope>
    <source>
        <strain evidence="4 5">SLHLJ1</strain>
    </source>
</reference>
<gene>
    <name evidence="4" type="ORF">IX53_09890</name>
</gene>
<name>A0A0G2ZEW5_9BACT</name>
<comment type="similarity">
    <text evidence="1">Belongs to the anaerobic coproporphyrinogen-III oxidase family. HemW subfamily.</text>
</comment>
<keyword evidence="2" id="KW-0479">Metal-binding</keyword>
<dbReference type="InterPro" id="IPR007197">
    <property type="entry name" value="rSAM"/>
</dbReference>
<dbReference type="KEGG" id="kpf:IX53_09890"/>
<dbReference type="PATRIC" id="fig|1330330.3.peg.2016"/>
<dbReference type="EMBL" id="CP011232">
    <property type="protein sequence ID" value="AKI98089.1"/>
    <property type="molecule type" value="Genomic_DNA"/>
</dbReference>
<keyword evidence="2" id="KW-0408">Iron</keyword>
<comment type="subcellular location">
    <subcellularLocation>
        <location evidence="2">Cytoplasm</location>
    </subcellularLocation>
</comment>
<protein>
    <recommendedName>
        <fullName evidence="2">Heme chaperone HemW</fullName>
    </recommendedName>
</protein>
<dbReference type="PROSITE" id="PS51918">
    <property type="entry name" value="RADICAL_SAM"/>
    <property type="match status" value="1"/>
</dbReference>